<protein>
    <submittedName>
        <fullName evidence="2">SprT domain-containing protein</fullName>
    </submittedName>
</protein>
<evidence type="ECO:0000259" key="1">
    <source>
        <dbReference type="Pfam" id="PF10263"/>
    </source>
</evidence>
<dbReference type="InterPro" id="IPR006640">
    <property type="entry name" value="SprT-like_domain"/>
</dbReference>
<dbReference type="AlphaFoldDB" id="A0A8I0DPE4"/>
<dbReference type="GO" id="GO:0006950">
    <property type="term" value="P:response to stress"/>
    <property type="evidence" value="ECO:0007669"/>
    <property type="project" value="UniProtKB-ARBA"/>
</dbReference>
<evidence type="ECO:0000313" key="2">
    <source>
        <dbReference type="EMBL" id="MBC5641065.1"/>
    </source>
</evidence>
<name>A0A8I0DPE4_9CLOT</name>
<accession>A0A8I0DPE4</accession>
<organism evidence="2 3">
    <name type="scientific">Clostridium lentum</name>
    <dbReference type="NCBI Taxonomy" id="2763037"/>
    <lineage>
        <taxon>Bacteria</taxon>
        <taxon>Bacillati</taxon>
        <taxon>Bacillota</taxon>
        <taxon>Clostridia</taxon>
        <taxon>Eubacteriales</taxon>
        <taxon>Clostridiaceae</taxon>
        <taxon>Clostridium</taxon>
    </lineage>
</organism>
<dbReference type="Proteomes" id="UP000662088">
    <property type="component" value="Unassembled WGS sequence"/>
</dbReference>
<feature type="domain" description="SprT-like" evidence="1">
    <location>
        <begin position="11"/>
        <end position="107"/>
    </location>
</feature>
<sequence length="167" mass="19671">MHNKWDISKIEAVIQELNKRLDYQCNLKIEISKRAQKRMGAFFYRKNNGRIEPLKFVFAQCLLDGSYSEEVVKEVIIHEYLHYYCDTITGVSNGHNSYFKKMCRIMGISDSATFKYDTKRKSDTAYKYKIYCSKCNKYICGNKRIDFANNKVKKYISSCCKAKLIIK</sequence>
<dbReference type="Pfam" id="PF10263">
    <property type="entry name" value="SprT-like"/>
    <property type="match status" value="1"/>
</dbReference>
<keyword evidence="3" id="KW-1185">Reference proteome</keyword>
<dbReference type="RefSeq" id="WP_022168349.1">
    <property type="nucleotide sequence ID" value="NZ_JACOOQ010000022.1"/>
</dbReference>
<comment type="caution">
    <text evidence="2">The sequence shown here is derived from an EMBL/GenBank/DDBJ whole genome shotgun (WGS) entry which is preliminary data.</text>
</comment>
<evidence type="ECO:0000313" key="3">
    <source>
        <dbReference type="Proteomes" id="UP000662088"/>
    </source>
</evidence>
<gene>
    <name evidence="2" type="ORF">H8R92_11710</name>
</gene>
<dbReference type="EMBL" id="JACOOQ010000022">
    <property type="protein sequence ID" value="MBC5641065.1"/>
    <property type="molecule type" value="Genomic_DNA"/>
</dbReference>
<reference evidence="2" key="1">
    <citation type="submission" date="2020-08" db="EMBL/GenBank/DDBJ databases">
        <title>Genome public.</title>
        <authorList>
            <person name="Liu C."/>
            <person name="Sun Q."/>
        </authorList>
    </citation>
    <scope>NUCLEOTIDE SEQUENCE</scope>
    <source>
        <strain evidence="2">NSJ-42</strain>
    </source>
</reference>
<proteinExistence type="predicted"/>